<dbReference type="GO" id="GO:0006352">
    <property type="term" value="P:DNA-templated transcription initiation"/>
    <property type="evidence" value="ECO:0007669"/>
    <property type="project" value="InterPro"/>
</dbReference>
<dbReference type="STRING" id="526729.SAMN04324258_0161"/>
<proteinExistence type="inferred from homology"/>
<dbReference type="CDD" id="cd06171">
    <property type="entry name" value="Sigma70_r4"/>
    <property type="match status" value="1"/>
</dbReference>
<dbReference type="Gene3D" id="1.10.1740.10">
    <property type="match status" value="1"/>
</dbReference>
<reference evidence="10 11" key="1">
    <citation type="submission" date="2017-02" db="EMBL/GenBank/DDBJ databases">
        <authorList>
            <person name="Peterson S.W."/>
        </authorList>
    </citation>
    <scope>NUCLEOTIDE SEQUENCE [LARGE SCALE GENOMIC DNA]</scope>
    <source>
        <strain evidence="10 11">DSM 21481</strain>
    </source>
</reference>
<evidence type="ECO:0000256" key="3">
    <source>
        <dbReference type="ARBA" id="ARBA00023082"/>
    </source>
</evidence>
<dbReference type="SUPFAM" id="SSF88659">
    <property type="entry name" value="Sigma3 and sigma4 domains of RNA polymerase sigma factors"/>
    <property type="match status" value="1"/>
</dbReference>
<feature type="region of interest" description="Disordered" evidence="7">
    <location>
        <begin position="41"/>
        <end position="85"/>
    </location>
</feature>
<keyword evidence="2 6" id="KW-0805">Transcription regulation</keyword>
<keyword evidence="3 6" id="KW-0731">Sigma factor</keyword>
<dbReference type="Gene3D" id="1.10.10.10">
    <property type="entry name" value="Winged helix-like DNA-binding domain superfamily/Winged helix DNA-binding domain"/>
    <property type="match status" value="1"/>
</dbReference>
<dbReference type="SUPFAM" id="SSF88946">
    <property type="entry name" value="Sigma2 domain of RNA polymerase sigma factors"/>
    <property type="match status" value="1"/>
</dbReference>
<dbReference type="InterPro" id="IPR014284">
    <property type="entry name" value="RNA_pol_sigma-70_dom"/>
</dbReference>
<evidence type="ECO:0000259" key="9">
    <source>
        <dbReference type="Pfam" id="PF08281"/>
    </source>
</evidence>
<dbReference type="InterPro" id="IPR007627">
    <property type="entry name" value="RNA_pol_sigma70_r2"/>
</dbReference>
<dbReference type="PANTHER" id="PTHR43133:SF59">
    <property type="entry name" value="ECF RNA POLYMERASE SIGMA FACTOR SIGR"/>
    <property type="match status" value="1"/>
</dbReference>
<keyword evidence="11" id="KW-1185">Reference proteome</keyword>
<dbReference type="GO" id="GO:0016987">
    <property type="term" value="F:sigma factor activity"/>
    <property type="evidence" value="ECO:0007669"/>
    <property type="project" value="UniProtKB-KW"/>
</dbReference>
<dbReference type="InterPro" id="IPR013324">
    <property type="entry name" value="RNA_pol_sigma_r3/r4-like"/>
</dbReference>
<keyword evidence="5 6" id="KW-0804">Transcription</keyword>
<dbReference type="Pfam" id="PF08281">
    <property type="entry name" value="Sigma70_r4_2"/>
    <property type="match status" value="1"/>
</dbReference>
<evidence type="ECO:0000256" key="2">
    <source>
        <dbReference type="ARBA" id="ARBA00023015"/>
    </source>
</evidence>
<evidence type="ECO:0000256" key="5">
    <source>
        <dbReference type="ARBA" id="ARBA00023163"/>
    </source>
</evidence>
<dbReference type="InterPro" id="IPR000838">
    <property type="entry name" value="RNA_pol_sigma70_ECF_CS"/>
</dbReference>
<dbReference type="InterPro" id="IPR036388">
    <property type="entry name" value="WH-like_DNA-bd_sf"/>
</dbReference>
<evidence type="ECO:0000313" key="11">
    <source>
        <dbReference type="Proteomes" id="UP000189777"/>
    </source>
</evidence>
<evidence type="ECO:0000313" key="10">
    <source>
        <dbReference type="EMBL" id="SKC35503.1"/>
    </source>
</evidence>
<dbReference type="InterPro" id="IPR039425">
    <property type="entry name" value="RNA_pol_sigma-70-like"/>
</dbReference>
<dbReference type="FunFam" id="1.10.10.10:FF:000068">
    <property type="entry name" value="RNA polymerase sigma factor"/>
    <property type="match status" value="1"/>
</dbReference>
<evidence type="ECO:0000256" key="1">
    <source>
        <dbReference type="ARBA" id="ARBA00010641"/>
    </source>
</evidence>
<dbReference type="PROSITE" id="PS01063">
    <property type="entry name" value="SIGMA70_ECF"/>
    <property type="match status" value="1"/>
</dbReference>
<keyword evidence="4 6" id="KW-0238">DNA-binding</keyword>
<evidence type="ECO:0000256" key="4">
    <source>
        <dbReference type="ARBA" id="ARBA00023125"/>
    </source>
</evidence>
<accession>A0A1T5I8Z4</accession>
<protein>
    <recommendedName>
        <fullName evidence="6">RNA polymerase sigma factor</fullName>
    </recommendedName>
</protein>
<dbReference type="InterPro" id="IPR014293">
    <property type="entry name" value="RNA_pol_sigma70_actinobac"/>
</dbReference>
<dbReference type="PANTHER" id="PTHR43133">
    <property type="entry name" value="RNA POLYMERASE ECF-TYPE SIGMA FACTO"/>
    <property type="match status" value="1"/>
</dbReference>
<dbReference type="InterPro" id="IPR013325">
    <property type="entry name" value="RNA_pol_sigma_r2"/>
</dbReference>
<dbReference type="EMBL" id="FUZQ01000001">
    <property type="protein sequence ID" value="SKC35503.1"/>
    <property type="molecule type" value="Genomic_DNA"/>
</dbReference>
<feature type="domain" description="RNA polymerase sigma-70 region 2" evidence="8">
    <location>
        <begin position="96"/>
        <end position="160"/>
    </location>
</feature>
<dbReference type="AlphaFoldDB" id="A0A1T5I8Z4"/>
<dbReference type="GO" id="GO:0003677">
    <property type="term" value="F:DNA binding"/>
    <property type="evidence" value="ECO:0007669"/>
    <property type="project" value="UniProtKB-KW"/>
</dbReference>
<evidence type="ECO:0000259" key="8">
    <source>
        <dbReference type="Pfam" id="PF04542"/>
    </source>
</evidence>
<gene>
    <name evidence="10" type="ORF">SAMN04324258_0161</name>
</gene>
<dbReference type="Proteomes" id="UP000189777">
    <property type="component" value="Unassembled WGS sequence"/>
</dbReference>
<feature type="domain" description="RNA polymerase sigma factor 70 region 4 type 2" evidence="9">
    <location>
        <begin position="202"/>
        <end position="252"/>
    </location>
</feature>
<dbReference type="GO" id="GO:0006950">
    <property type="term" value="P:response to stress"/>
    <property type="evidence" value="ECO:0007669"/>
    <property type="project" value="UniProtKB-ARBA"/>
</dbReference>
<dbReference type="InterPro" id="IPR013249">
    <property type="entry name" value="RNA_pol_sigma70_r4_t2"/>
</dbReference>
<dbReference type="NCBIfam" id="TIGR02947">
    <property type="entry name" value="SigH_actino"/>
    <property type="match status" value="1"/>
</dbReference>
<organism evidence="10 11">
    <name type="scientific">Krasilnikoviella flava</name>
    <dbReference type="NCBI Taxonomy" id="526729"/>
    <lineage>
        <taxon>Bacteria</taxon>
        <taxon>Bacillati</taxon>
        <taxon>Actinomycetota</taxon>
        <taxon>Actinomycetes</taxon>
        <taxon>Micrococcales</taxon>
        <taxon>Promicromonosporaceae</taxon>
        <taxon>Krasilnikoviella</taxon>
    </lineage>
</organism>
<dbReference type="NCBIfam" id="TIGR02937">
    <property type="entry name" value="sigma70-ECF"/>
    <property type="match status" value="1"/>
</dbReference>
<dbReference type="Pfam" id="PF04542">
    <property type="entry name" value="Sigma70_r2"/>
    <property type="match status" value="1"/>
</dbReference>
<comment type="similarity">
    <text evidence="1 6">Belongs to the sigma-70 factor family. ECF subfamily.</text>
</comment>
<evidence type="ECO:0000256" key="7">
    <source>
        <dbReference type="SAM" id="MobiDB-lite"/>
    </source>
</evidence>
<name>A0A1T5I8Z4_9MICO</name>
<evidence type="ECO:0000256" key="6">
    <source>
        <dbReference type="RuleBase" id="RU000716"/>
    </source>
</evidence>
<sequence>MRLFAVPADALTAGTAGPASGGTTDLHTPWIGGPHPVAGLGSTVMTQDLGPAGGDAPRGSTGHVPDSEEIPEDTERAPEDETSAARAERFERDALQYLDQLYSAALRMTRNPADAEDLVQETFAKAFAAFHQYKPGTNLKAWLYRILTNTFINTYRKKQREPQQSQAEDVEDWQIARAASHTSRGLRSAEAEALDRLPDSDVKRALQELPEDRRMVVYYADVEGFPYKEIAEIMGTPIGTVMSRLHRGRRQLRELLADYAAQRGLVPARGGAS</sequence>